<name>A0ABP7K4V7_9ACTN</name>
<dbReference type="Gene3D" id="3.40.50.880">
    <property type="match status" value="1"/>
</dbReference>
<protein>
    <submittedName>
        <fullName evidence="4">GlxA family transcriptional regulator</fullName>
    </submittedName>
</protein>
<dbReference type="SMART" id="SM00342">
    <property type="entry name" value="HTH_ARAC"/>
    <property type="match status" value="1"/>
</dbReference>
<dbReference type="Pfam" id="PF12833">
    <property type="entry name" value="HTH_18"/>
    <property type="match status" value="1"/>
</dbReference>
<evidence type="ECO:0000256" key="2">
    <source>
        <dbReference type="ARBA" id="ARBA00023163"/>
    </source>
</evidence>
<dbReference type="PANTHER" id="PTHR43130:SF3">
    <property type="entry name" value="HTH-TYPE TRANSCRIPTIONAL REGULATOR RV1931C"/>
    <property type="match status" value="1"/>
</dbReference>
<dbReference type="InterPro" id="IPR018060">
    <property type="entry name" value="HTH_AraC"/>
</dbReference>
<comment type="caution">
    <text evidence="4">The sequence shown here is derived from an EMBL/GenBank/DDBJ whole genome shotgun (WGS) entry which is preliminary data.</text>
</comment>
<evidence type="ECO:0000313" key="4">
    <source>
        <dbReference type="EMBL" id="GAA3863806.1"/>
    </source>
</evidence>
<dbReference type="EMBL" id="BAAAZA010000007">
    <property type="protein sequence ID" value="GAA3863806.1"/>
    <property type="molecule type" value="Genomic_DNA"/>
</dbReference>
<dbReference type="SUPFAM" id="SSF46689">
    <property type="entry name" value="Homeodomain-like"/>
    <property type="match status" value="2"/>
</dbReference>
<evidence type="ECO:0000259" key="3">
    <source>
        <dbReference type="PROSITE" id="PS01124"/>
    </source>
</evidence>
<dbReference type="PROSITE" id="PS01124">
    <property type="entry name" value="HTH_ARAC_FAMILY_2"/>
    <property type="match status" value="1"/>
</dbReference>
<organism evidence="4 5">
    <name type="scientific">Streptomyces lannensis</name>
    <dbReference type="NCBI Taxonomy" id="766498"/>
    <lineage>
        <taxon>Bacteria</taxon>
        <taxon>Bacillati</taxon>
        <taxon>Actinomycetota</taxon>
        <taxon>Actinomycetes</taxon>
        <taxon>Kitasatosporales</taxon>
        <taxon>Streptomycetaceae</taxon>
        <taxon>Streptomyces</taxon>
    </lineage>
</organism>
<dbReference type="Pfam" id="PF01965">
    <property type="entry name" value="DJ-1_PfpI"/>
    <property type="match status" value="1"/>
</dbReference>
<dbReference type="CDD" id="cd03137">
    <property type="entry name" value="GATase1_AraC_1"/>
    <property type="match status" value="1"/>
</dbReference>
<evidence type="ECO:0000256" key="1">
    <source>
        <dbReference type="ARBA" id="ARBA00023015"/>
    </source>
</evidence>
<feature type="domain" description="HTH araC/xylS-type" evidence="3">
    <location>
        <begin position="224"/>
        <end position="322"/>
    </location>
</feature>
<dbReference type="Gene3D" id="1.10.10.60">
    <property type="entry name" value="Homeodomain-like"/>
    <property type="match status" value="2"/>
</dbReference>
<dbReference type="InterPro" id="IPR052158">
    <property type="entry name" value="INH-QAR"/>
</dbReference>
<keyword evidence="5" id="KW-1185">Reference proteome</keyword>
<sequence>MVGVGRSSSAPHVVAVMAFDQVQLLDVTGPAEVFTTANNYGAHYDVRIVSVTGEDVRTSSGVRVGVDGDVESLPERVGTLVVPGCVPWQRAVADRELIDLTTALTERSRRIASVCAGAFVLAETGVLDGRRAATHWELTGELATAYPKVVVQADPVFVRDGDIATSAGVTAGIDLSLALVEEDHGSDLARSVARHLVVFMARPGGQSQFSVRMAPREAQHPAVRQAMNAIAADPRADCTPDGIARHVGLSSRHLTRLFRNEVGMTPGQYLESVRLEAAQALLEAGNDSVDVVAEEAGFGSAETMRRVFQVTLGVAPTAYRARFRTTAPQGRFQLSP</sequence>
<dbReference type="InterPro" id="IPR029062">
    <property type="entry name" value="Class_I_gatase-like"/>
</dbReference>
<reference evidence="5" key="1">
    <citation type="journal article" date="2019" name="Int. J. Syst. Evol. Microbiol.">
        <title>The Global Catalogue of Microorganisms (GCM) 10K type strain sequencing project: providing services to taxonomists for standard genome sequencing and annotation.</title>
        <authorList>
            <consortium name="The Broad Institute Genomics Platform"/>
            <consortium name="The Broad Institute Genome Sequencing Center for Infectious Disease"/>
            <person name="Wu L."/>
            <person name="Ma J."/>
        </authorList>
    </citation>
    <scope>NUCLEOTIDE SEQUENCE [LARGE SCALE GENOMIC DNA]</scope>
    <source>
        <strain evidence="5">JCM 16578</strain>
    </source>
</reference>
<keyword evidence="1" id="KW-0805">Transcription regulation</keyword>
<dbReference type="InterPro" id="IPR002818">
    <property type="entry name" value="DJ-1/PfpI"/>
</dbReference>
<dbReference type="SUPFAM" id="SSF52317">
    <property type="entry name" value="Class I glutamine amidotransferase-like"/>
    <property type="match status" value="1"/>
</dbReference>
<evidence type="ECO:0000313" key="5">
    <source>
        <dbReference type="Proteomes" id="UP001501563"/>
    </source>
</evidence>
<gene>
    <name evidence="4" type="ORF">GCM10022207_29800</name>
</gene>
<keyword evidence="2" id="KW-0804">Transcription</keyword>
<dbReference type="InterPro" id="IPR009057">
    <property type="entry name" value="Homeodomain-like_sf"/>
</dbReference>
<accession>A0ABP7K4V7</accession>
<dbReference type="Proteomes" id="UP001501563">
    <property type="component" value="Unassembled WGS sequence"/>
</dbReference>
<proteinExistence type="predicted"/>
<dbReference type="PANTHER" id="PTHR43130">
    <property type="entry name" value="ARAC-FAMILY TRANSCRIPTIONAL REGULATOR"/>
    <property type="match status" value="1"/>
</dbReference>